<accession>A0A7W8VGW9</accession>
<keyword evidence="1 3" id="KW-0378">Hydrolase</keyword>
<keyword evidence="4" id="KW-1185">Reference proteome</keyword>
<name>A0A7W8VGW9_9ACTN</name>
<dbReference type="InterPro" id="IPR032466">
    <property type="entry name" value="Metal_Hydrolase"/>
</dbReference>
<dbReference type="InterPro" id="IPR006680">
    <property type="entry name" value="Amidohydro-rel"/>
</dbReference>
<dbReference type="EMBL" id="JACHDB010000002">
    <property type="protein sequence ID" value="MBB5435987.1"/>
    <property type="molecule type" value="Genomic_DNA"/>
</dbReference>
<gene>
    <name evidence="3" type="ORF">HDA36_006135</name>
</gene>
<reference evidence="3 4" key="1">
    <citation type="submission" date="2020-08" db="EMBL/GenBank/DDBJ databases">
        <title>Sequencing the genomes of 1000 actinobacteria strains.</title>
        <authorList>
            <person name="Klenk H.-P."/>
        </authorList>
    </citation>
    <scope>NUCLEOTIDE SEQUENCE [LARGE SCALE GENOMIC DNA]</scope>
    <source>
        <strain evidence="3 4">DSM 44551</strain>
    </source>
</reference>
<evidence type="ECO:0000256" key="1">
    <source>
        <dbReference type="ARBA" id="ARBA00022801"/>
    </source>
</evidence>
<dbReference type="GO" id="GO:0050270">
    <property type="term" value="F:S-adenosylhomocysteine deaminase activity"/>
    <property type="evidence" value="ECO:0007669"/>
    <property type="project" value="UniProtKB-EC"/>
</dbReference>
<feature type="domain" description="Amidohydrolase-related" evidence="2">
    <location>
        <begin position="58"/>
        <end position="420"/>
    </location>
</feature>
<dbReference type="EC" id="3.5.4.28" evidence="3"/>
<comment type="caution">
    <text evidence="3">The sequence shown here is derived from an EMBL/GenBank/DDBJ whole genome shotgun (WGS) entry which is preliminary data.</text>
</comment>
<dbReference type="PANTHER" id="PTHR43794">
    <property type="entry name" value="AMINOHYDROLASE SSNA-RELATED"/>
    <property type="match status" value="1"/>
</dbReference>
<dbReference type="PANTHER" id="PTHR43794:SF11">
    <property type="entry name" value="AMIDOHYDROLASE-RELATED DOMAIN-CONTAINING PROTEIN"/>
    <property type="match status" value="1"/>
</dbReference>
<proteinExistence type="predicted"/>
<evidence type="ECO:0000259" key="2">
    <source>
        <dbReference type="Pfam" id="PF01979"/>
    </source>
</evidence>
<evidence type="ECO:0000313" key="3">
    <source>
        <dbReference type="EMBL" id="MBB5435987.1"/>
    </source>
</evidence>
<dbReference type="AlphaFoldDB" id="A0A7W8VGW9"/>
<dbReference type="SUPFAM" id="SSF51556">
    <property type="entry name" value="Metallo-dependent hydrolases"/>
    <property type="match status" value="1"/>
</dbReference>
<dbReference type="GO" id="GO:0090614">
    <property type="term" value="F:5'-methylthioadenosine deaminase activity"/>
    <property type="evidence" value="ECO:0007669"/>
    <property type="project" value="UniProtKB-EC"/>
</dbReference>
<dbReference type="RefSeq" id="WP_184399213.1">
    <property type="nucleotide sequence ID" value="NZ_BAAAJD010000037.1"/>
</dbReference>
<dbReference type="Pfam" id="PF01979">
    <property type="entry name" value="Amidohydro_1"/>
    <property type="match status" value="1"/>
</dbReference>
<dbReference type="Proteomes" id="UP000572635">
    <property type="component" value="Unassembled WGS sequence"/>
</dbReference>
<organism evidence="3 4">
    <name type="scientific">Nocardiopsis composta</name>
    <dbReference type="NCBI Taxonomy" id="157465"/>
    <lineage>
        <taxon>Bacteria</taxon>
        <taxon>Bacillati</taxon>
        <taxon>Actinomycetota</taxon>
        <taxon>Actinomycetes</taxon>
        <taxon>Streptosporangiales</taxon>
        <taxon>Nocardiopsidaceae</taxon>
        <taxon>Nocardiopsis</taxon>
    </lineage>
</organism>
<dbReference type="SUPFAM" id="SSF51338">
    <property type="entry name" value="Composite domain of metallo-dependent hydrolases"/>
    <property type="match status" value="1"/>
</dbReference>
<sequence length="449" mass="46729">MTETAVDLLITDVCVWTAGEWREHRDVAVAGGRVAAIRPAGAERAAAPHTVDGSGGHLLPGIVNTHTHLNQALLRGIGEGLPLLAWLRGVGEATVALTPEQAYTAAACAAVEALRSGTTTLVEHMWPHTSREVRDAVLRALQDAGIRAVLCVGAADRPDATRAWGIDPRLLRPLEEVFGHVDELAAKAEGGAVTLGLAVPNPRSLTPRGMELVRGFAGERDLPVSIHLLETATDEEKCREHTGMGAVEFLRSSGFLWDRLLAVHCCELDAAGRRALAEAGTAVSYNPLSNMRLGSGVAPVPQMRAAGIDVGIGVDGAASNDTQDALEALRIGAYLQRAARKRADLLGFAEMMGIGSGGANRALGLPEVPGGIAEGGPADLFLVRFERDIGCVPAADPGAVLLTTGSARVVDTVVVGGEVVLSGGRHAFLDESALIERARACAPPVPAGR</sequence>
<dbReference type="InterPro" id="IPR050287">
    <property type="entry name" value="MTA/SAH_deaminase"/>
</dbReference>
<dbReference type="Gene3D" id="3.20.20.140">
    <property type="entry name" value="Metal-dependent hydrolases"/>
    <property type="match status" value="1"/>
</dbReference>
<dbReference type="EC" id="3.5.4.31" evidence="3"/>
<protein>
    <submittedName>
        <fullName evidence="3">5-methylthioadenosine/S-adenosylhomocysteine deaminase</fullName>
        <ecNumber evidence="3">3.5.4.28</ecNumber>
        <ecNumber evidence="3">3.5.4.31</ecNumber>
    </submittedName>
</protein>
<dbReference type="Gene3D" id="2.30.40.10">
    <property type="entry name" value="Urease, subunit C, domain 1"/>
    <property type="match status" value="1"/>
</dbReference>
<evidence type="ECO:0000313" key="4">
    <source>
        <dbReference type="Proteomes" id="UP000572635"/>
    </source>
</evidence>
<dbReference type="InterPro" id="IPR011059">
    <property type="entry name" value="Metal-dep_hydrolase_composite"/>
</dbReference>